<feature type="transmembrane region" description="Helical" evidence="1">
    <location>
        <begin position="58"/>
        <end position="75"/>
    </location>
</feature>
<accession>A0A495XMD6</accession>
<feature type="transmembrane region" description="Helical" evidence="1">
    <location>
        <begin position="82"/>
        <end position="102"/>
    </location>
</feature>
<sequence>MITEVEPVVRTGPRTTLRTLRIVAAVHGLCVVAQPALAGLYLSGTVDALFFHGRTGDTISVLSLTQLITALVFVWRGRGRRWALWAALGIFLAEMAQMTLGIEGVVSLHVPLGVTVVVSQVLFTVWVFRADAGRPR</sequence>
<evidence type="ECO:0000256" key="1">
    <source>
        <dbReference type="SAM" id="Phobius"/>
    </source>
</evidence>
<dbReference type="EMBL" id="RBXR01000001">
    <property type="protein sequence ID" value="RKT75072.1"/>
    <property type="molecule type" value="Genomic_DNA"/>
</dbReference>
<keyword evidence="1" id="KW-0812">Transmembrane</keyword>
<reference evidence="2 3" key="1">
    <citation type="submission" date="2018-10" db="EMBL/GenBank/DDBJ databases">
        <title>Sequencing the genomes of 1000 actinobacteria strains.</title>
        <authorList>
            <person name="Klenk H.-P."/>
        </authorList>
    </citation>
    <scope>NUCLEOTIDE SEQUENCE [LARGE SCALE GENOMIC DNA]</scope>
    <source>
        <strain evidence="2 3">DSM 43911</strain>
    </source>
</reference>
<dbReference type="OrthoDB" id="3823611at2"/>
<evidence type="ECO:0000313" key="2">
    <source>
        <dbReference type="EMBL" id="RKT75072.1"/>
    </source>
</evidence>
<keyword evidence="1" id="KW-0472">Membrane</keyword>
<dbReference type="AlphaFoldDB" id="A0A495XMD6"/>
<organism evidence="2 3">
    <name type="scientific">Saccharothrix variisporea</name>
    <dbReference type="NCBI Taxonomy" id="543527"/>
    <lineage>
        <taxon>Bacteria</taxon>
        <taxon>Bacillati</taxon>
        <taxon>Actinomycetota</taxon>
        <taxon>Actinomycetes</taxon>
        <taxon>Pseudonocardiales</taxon>
        <taxon>Pseudonocardiaceae</taxon>
        <taxon>Saccharothrix</taxon>
    </lineage>
</organism>
<dbReference type="Proteomes" id="UP000272729">
    <property type="component" value="Unassembled WGS sequence"/>
</dbReference>
<name>A0A495XMD6_9PSEU</name>
<comment type="caution">
    <text evidence="2">The sequence shown here is derived from an EMBL/GenBank/DDBJ whole genome shotgun (WGS) entry which is preliminary data.</text>
</comment>
<keyword evidence="1" id="KW-1133">Transmembrane helix</keyword>
<feature type="transmembrane region" description="Helical" evidence="1">
    <location>
        <begin position="108"/>
        <end position="128"/>
    </location>
</feature>
<keyword evidence="3" id="KW-1185">Reference proteome</keyword>
<protein>
    <submittedName>
        <fullName evidence="2">Uncharacterized protein</fullName>
    </submittedName>
</protein>
<evidence type="ECO:0000313" key="3">
    <source>
        <dbReference type="Proteomes" id="UP000272729"/>
    </source>
</evidence>
<proteinExistence type="predicted"/>
<feature type="transmembrane region" description="Helical" evidence="1">
    <location>
        <begin position="20"/>
        <end position="38"/>
    </location>
</feature>
<gene>
    <name evidence="2" type="ORF">DFJ66_8449</name>
</gene>
<dbReference type="RefSeq" id="WP_121230333.1">
    <property type="nucleotide sequence ID" value="NZ_JBIUBA010000011.1"/>
</dbReference>